<dbReference type="InterPro" id="IPR003593">
    <property type="entry name" value="AAA+_ATPase"/>
</dbReference>
<evidence type="ECO:0000313" key="12">
    <source>
        <dbReference type="EMBL" id="ATQ76361.1"/>
    </source>
</evidence>
<dbReference type="Gene3D" id="3.40.50.300">
    <property type="entry name" value="P-loop containing nucleotide triphosphate hydrolases"/>
    <property type="match status" value="1"/>
</dbReference>
<dbReference type="InterPro" id="IPR036640">
    <property type="entry name" value="ABC1_TM_sf"/>
</dbReference>
<evidence type="ECO:0000256" key="2">
    <source>
        <dbReference type="ARBA" id="ARBA00022475"/>
    </source>
</evidence>
<feature type="transmembrane region" description="Helical" evidence="8">
    <location>
        <begin position="375"/>
        <end position="397"/>
    </location>
</feature>
<evidence type="ECO:0000256" key="8">
    <source>
        <dbReference type="SAM" id="Phobius"/>
    </source>
</evidence>
<proteinExistence type="predicted"/>
<dbReference type="OrthoDB" id="9760776at2"/>
<dbReference type="PROSITE" id="PS50893">
    <property type="entry name" value="ABC_TRANSPORTER_2"/>
    <property type="match status" value="1"/>
</dbReference>
<dbReference type="GO" id="GO:0016887">
    <property type="term" value="F:ATP hydrolysis activity"/>
    <property type="evidence" value="ECO:0007669"/>
    <property type="project" value="InterPro"/>
</dbReference>
<dbReference type="GO" id="GO:0005524">
    <property type="term" value="F:ATP binding"/>
    <property type="evidence" value="ECO:0007669"/>
    <property type="project" value="UniProtKB-KW"/>
</dbReference>
<sequence length="1042" mass="113702">MNKVGLSRFVAVVISLCLNLSVYAAPAANPRPNLNQMIGELRQRWDSSQVPTGGLSVVVGNEVHTLRLGKAEPGAFELASCSKAVTGLLIAMLEREGRLSRDDAITRWVPELAENPKTGYAAVRLSNLLSHTSGLSADTLDLLRPDSGGDALARLPLLLKDVPLAHAVGSREEYATLNYSLLGLVAERATGKPFAVLLRERIFQPLGMRHTFVDGDPAPEALERVPGYKIGFASARSYAAPRYRQNTPAGYVISTPEDMARWLQFLLRPTPAAGSDERLAALYAAREVAKRPSAVGYAYGWDVETGKTTSWSHPGQNPNGSAYVAFDPQSGVGVSLLGNSNSPQVVDLGRAVFEHLRNTTPRPLPHRQVADSGDLVASGLAALYWLGGLLLLPLWLLRGRWSAPTGSKDGGELASRLEATIIQESLVQSAEKESWLAFTGRLLIRNLALILMLVTAPTLALGLNWPNLLVWGPPSLPMAAAGLFFLANAISLFFFLAARHSDSFGRKTFSSLMVAKVVGLTVLSGLLNSALILCILQAIDGRSAGLLPNAGLLLCCIYFYIVSRKAAEQQIMHFGHAFVQGWRMEIIRRLLAADYRSLERLSPGKIQAVIGEDSQELAKSVLAFVPFFTNLLTIIFLFAYLMAFKSMAATALLLACTLPMIALYYYVSERADRIMPQALQSRSEFMDTVEDLQKGYKGLRREVVRRAFYQHALAVSERFKQFRIRYDRGFLGAFFVGESLLTTLLVAVALLFPFMIAGFDSVIAKEYLIILLYLIGPLNAVMAAVPELVRLQSLRRSMAEFSQSIHPAATSPLGPMPAKIRTLELSAVRFRYPSAGNEGECFGIGPVSLKAECGKAYFLTGGNGSGKSTLAMILAGLYAPEQGTLKIDGAVVSSCQLQELTRTIFSDNWLLRRVYDPALLQLRAAINHNIAALGLADKTALNADGTFDNISLSTGQRKRLSLAMLLADPSPLVVLDEWAADQDPRAKAVFYREWLPLLRAQGRIIFVVTHDDEYFAEADALITMKNGQLIESKIGKVESHAY</sequence>
<keyword evidence="5 12" id="KW-0067">ATP-binding</keyword>
<dbReference type="Pfam" id="PF00144">
    <property type="entry name" value="Beta-lactamase"/>
    <property type="match status" value="1"/>
</dbReference>
<dbReference type="SUPFAM" id="SSF52540">
    <property type="entry name" value="P-loop containing nucleoside triphosphate hydrolases"/>
    <property type="match status" value="1"/>
</dbReference>
<feature type="domain" description="ABC transporter" evidence="10">
    <location>
        <begin position="820"/>
        <end position="1042"/>
    </location>
</feature>
<dbReference type="Gene3D" id="1.20.1560.10">
    <property type="entry name" value="ABC transporter type 1, transmembrane domain"/>
    <property type="match status" value="1"/>
</dbReference>
<dbReference type="InterPro" id="IPR003439">
    <property type="entry name" value="ABC_transporter-like_ATP-bd"/>
</dbReference>
<feature type="transmembrane region" description="Helical" evidence="8">
    <location>
        <begin position="475"/>
        <end position="496"/>
    </location>
</feature>
<evidence type="ECO:0000259" key="10">
    <source>
        <dbReference type="PROSITE" id="PS50893"/>
    </source>
</evidence>
<dbReference type="AlphaFoldDB" id="A0A2D2DN30"/>
<dbReference type="Proteomes" id="UP000229897">
    <property type="component" value="Chromosome"/>
</dbReference>
<dbReference type="InterPro" id="IPR027417">
    <property type="entry name" value="P-loop_NTPase"/>
</dbReference>
<feature type="domain" description="ABC transmembrane type-1" evidence="11">
    <location>
        <begin position="517"/>
        <end position="691"/>
    </location>
</feature>
<dbReference type="EMBL" id="CP024608">
    <property type="protein sequence ID" value="ATQ76361.1"/>
    <property type="molecule type" value="Genomic_DNA"/>
</dbReference>
<comment type="subcellular location">
    <subcellularLocation>
        <location evidence="1">Cell membrane</location>
        <topology evidence="1">Multi-pass membrane protein</topology>
    </subcellularLocation>
</comment>
<keyword evidence="3 8" id="KW-0812">Transmembrane</keyword>
<feature type="transmembrane region" description="Helical" evidence="8">
    <location>
        <begin position="647"/>
        <end position="667"/>
    </location>
</feature>
<dbReference type="PANTHER" id="PTHR46825:SF9">
    <property type="entry name" value="BETA-LACTAMASE-RELATED DOMAIN-CONTAINING PROTEIN"/>
    <property type="match status" value="1"/>
</dbReference>
<dbReference type="SUPFAM" id="SSF90123">
    <property type="entry name" value="ABC transporter transmembrane region"/>
    <property type="match status" value="1"/>
</dbReference>
<feature type="transmembrane region" description="Helical" evidence="8">
    <location>
        <begin position="767"/>
        <end position="789"/>
    </location>
</feature>
<protein>
    <submittedName>
        <fullName evidence="12">Bifunctional transpeptidase/multidrug ABC transporter permease/ATP-binding protein</fullName>
    </submittedName>
</protein>
<dbReference type="SUPFAM" id="SSF56601">
    <property type="entry name" value="beta-lactamase/transpeptidase-like"/>
    <property type="match status" value="1"/>
</dbReference>
<reference evidence="12" key="1">
    <citation type="submission" date="2017-10" db="EMBL/GenBank/DDBJ databases">
        <title>Massilia psychrophilum sp. nov., a novel purple-pigmented bacterium isolated from Tianshan glacier, Xinjiang Municipality, China.</title>
        <authorList>
            <person name="Wang H."/>
        </authorList>
    </citation>
    <scope>NUCLEOTIDE SEQUENCE [LARGE SCALE GENOMIC DNA]</scope>
    <source>
        <strain evidence="12">B2</strain>
    </source>
</reference>
<evidence type="ECO:0000313" key="13">
    <source>
        <dbReference type="Proteomes" id="UP000229897"/>
    </source>
</evidence>
<dbReference type="InterPro" id="IPR012338">
    <property type="entry name" value="Beta-lactam/transpept-like"/>
</dbReference>
<keyword evidence="7 8" id="KW-0472">Membrane</keyword>
<keyword evidence="2" id="KW-1003">Cell membrane</keyword>
<dbReference type="PANTHER" id="PTHR46825">
    <property type="entry name" value="D-ALANYL-D-ALANINE-CARBOXYPEPTIDASE/ENDOPEPTIDASE AMPH"/>
    <property type="match status" value="1"/>
</dbReference>
<evidence type="ECO:0000256" key="1">
    <source>
        <dbReference type="ARBA" id="ARBA00004651"/>
    </source>
</evidence>
<evidence type="ECO:0000256" key="5">
    <source>
        <dbReference type="ARBA" id="ARBA00022840"/>
    </source>
</evidence>
<dbReference type="Pfam" id="PF00005">
    <property type="entry name" value="ABC_tran"/>
    <property type="match status" value="1"/>
</dbReference>
<dbReference type="GO" id="GO:0140359">
    <property type="term" value="F:ABC-type transporter activity"/>
    <property type="evidence" value="ECO:0007669"/>
    <property type="project" value="InterPro"/>
</dbReference>
<evidence type="ECO:0000259" key="11">
    <source>
        <dbReference type="PROSITE" id="PS50929"/>
    </source>
</evidence>
<feature type="transmembrane region" description="Helical" evidence="8">
    <location>
        <begin position="730"/>
        <end position="755"/>
    </location>
</feature>
<keyword evidence="4" id="KW-0547">Nucleotide-binding</keyword>
<dbReference type="InterPro" id="IPR011527">
    <property type="entry name" value="ABC1_TM_dom"/>
</dbReference>
<evidence type="ECO:0000256" key="3">
    <source>
        <dbReference type="ARBA" id="ARBA00022692"/>
    </source>
</evidence>
<dbReference type="KEGG" id="mass:CR152_18880"/>
<dbReference type="RefSeq" id="WP_099877103.1">
    <property type="nucleotide sequence ID" value="NZ_CP024608.1"/>
</dbReference>
<evidence type="ECO:0000256" key="4">
    <source>
        <dbReference type="ARBA" id="ARBA00022741"/>
    </source>
</evidence>
<gene>
    <name evidence="12" type="ORF">CR152_18880</name>
</gene>
<feature type="transmembrane region" description="Helical" evidence="8">
    <location>
        <begin position="442"/>
        <end position="463"/>
    </location>
</feature>
<feature type="transmembrane region" description="Helical" evidence="8">
    <location>
        <begin position="621"/>
        <end position="641"/>
    </location>
</feature>
<feature type="signal peptide" evidence="9">
    <location>
        <begin position="1"/>
        <end position="24"/>
    </location>
</feature>
<dbReference type="InterPro" id="IPR050491">
    <property type="entry name" value="AmpC-like"/>
</dbReference>
<feature type="chain" id="PRO_5013776804" evidence="9">
    <location>
        <begin position="25"/>
        <end position="1042"/>
    </location>
</feature>
<organism evidence="12 13">
    <name type="scientific">Massilia violaceinigra</name>
    <dbReference type="NCBI Taxonomy" id="2045208"/>
    <lineage>
        <taxon>Bacteria</taxon>
        <taxon>Pseudomonadati</taxon>
        <taxon>Pseudomonadota</taxon>
        <taxon>Betaproteobacteria</taxon>
        <taxon>Burkholderiales</taxon>
        <taxon>Oxalobacteraceae</taxon>
        <taxon>Telluria group</taxon>
        <taxon>Massilia</taxon>
    </lineage>
</organism>
<keyword evidence="6 8" id="KW-1133">Transmembrane helix</keyword>
<keyword evidence="13" id="KW-1185">Reference proteome</keyword>
<feature type="transmembrane region" description="Helical" evidence="8">
    <location>
        <begin position="517"/>
        <end position="539"/>
    </location>
</feature>
<feature type="transmembrane region" description="Helical" evidence="8">
    <location>
        <begin position="545"/>
        <end position="562"/>
    </location>
</feature>
<dbReference type="SMART" id="SM00382">
    <property type="entry name" value="AAA"/>
    <property type="match status" value="1"/>
</dbReference>
<keyword evidence="9" id="KW-0732">Signal</keyword>
<accession>A0A2D2DN30</accession>
<evidence type="ECO:0000256" key="9">
    <source>
        <dbReference type="SAM" id="SignalP"/>
    </source>
</evidence>
<dbReference type="Gene3D" id="3.40.710.10">
    <property type="entry name" value="DD-peptidase/beta-lactamase superfamily"/>
    <property type="match status" value="1"/>
</dbReference>
<evidence type="ECO:0000256" key="7">
    <source>
        <dbReference type="ARBA" id="ARBA00023136"/>
    </source>
</evidence>
<dbReference type="GO" id="GO:0005886">
    <property type="term" value="C:plasma membrane"/>
    <property type="evidence" value="ECO:0007669"/>
    <property type="project" value="UniProtKB-SubCell"/>
</dbReference>
<evidence type="ECO:0000256" key="6">
    <source>
        <dbReference type="ARBA" id="ARBA00022989"/>
    </source>
</evidence>
<name>A0A2D2DN30_9BURK</name>
<dbReference type="InterPro" id="IPR001466">
    <property type="entry name" value="Beta-lactam-related"/>
</dbReference>
<dbReference type="PROSITE" id="PS50929">
    <property type="entry name" value="ABC_TM1F"/>
    <property type="match status" value="1"/>
</dbReference>